<evidence type="ECO:0000256" key="8">
    <source>
        <dbReference type="SAM" id="Phobius"/>
    </source>
</evidence>
<gene>
    <name evidence="9" type="ORF">NOG11_09405</name>
</gene>
<evidence type="ECO:0000313" key="10">
    <source>
        <dbReference type="Proteomes" id="UP001142610"/>
    </source>
</evidence>
<dbReference type="AlphaFoldDB" id="A0A9X2RKB8"/>
<keyword evidence="6 8" id="KW-0472">Membrane</keyword>
<sequence length="477" mass="50093">MARGSFDLGERRERLLTAPVARVLYDLSWPMTLGLFAVIAINVTDTFYIGRLGSTELSAIGFCFPVIFGMSAIAIGMGNGGAAVVSRAIGAGREEQARALISSTLIFVTLFAAALAVIMLRISDNVFLALGAPEDLLPYINQFMTIWYWGLPLLVAPIVLNGLIRAGGEAKYPSMLMVIAALINAVVSPFIIFGLFGFPALGMAGAATATIIARLVITAMAIAWLLRNELLTFSAETMRRFLPCIGQVLRYGAPAFFAQLVAPISSAIVTRLLASAGPETVAGFAVGARIESLALIPFFALQTGITPFVGQNVGAGNDARLRGAERNVWIFAGLWGGIGALILFCFGGALGGLFTEQAEIAAISDAYLETIAFGLWGAGLLAVGIGIFNPLGYPNLAMATNVLRYLGLYAGLALLGVLVLGREPQESVFAAASASYVIAGLASAALFHFLLTRPNRKDLAPAPRPHSNTAVTGRSAS</sequence>
<proteinExistence type="predicted"/>
<comment type="caution">
    <text evidence="9">The sequence shown here is derived from an EMBL/GenBank/DDBJ whole genome shotgun (WGS) entry which is preliminary data.</text>
</comment>
<dbReference type="GO" id="GO:0015297">
    <property type="term" value="F:antiporter activity"/>
    <property type="evidence" value="ECO:0007669"/>
    <property type="project" value="InterPro"/>
</dbReference>
<accession>A0A9X2RKB8</accession>
<evidence type="ECO:0000256" key="3">
    <source>
        <dbReference type="ARBA" id="ARBA00022475"/>
    </source>
</evidence>
<reference evidence="9" key="1">
    <citation type="submission" date="2022-07" db="EMBL/GenBank/DDBJ databases">
        <title>Parvularcula maris sp. nov., an algicidal bacterium isolated from seawater.</title>
        <authorList>
            <person name="Li F."/>
        </authorList>
    </citation>
    <scope>NUCLEOTIDE SEQUENCE</scope>
    <source>
        <strain evidence="9">BGMRC 0090</strain>
    </source>
</reference>
<dbReference type="InterPro" id="IPR052031">
    <property type="entry name" value="Membrane_Transporter-Flippase"/>
</dbReference>
<dbReference type="GO" id="GO:0042910">
    <property type="term" value="F:xenobiotic transmembrane transporter activity"/>
    <property type="evidence" value="ECO:0007669"/>
    <property type="project" value="InterPro"/>
</dbReference>
<feature type="transmembrane region" description="Helical" evidence="8">
    <location>
        <begin position="97"/>
        <end position="120"/>
    </location>
</feature>
<dbReference type="PANTHER" id="PTHR43549">
    <property type="entry name" value="MULTIDRUG RESISTANCE PROTEIN YPNP-RELATED"/>
    <property type="match status" value="1"/>
</dbReference>
<evidence type="ECO:0000256" key="7">
    <source>
        <dbReference type="SAM" id="MobiDB-lite"/>
    </source>
</evidence>
<feature type="transmembrane region" description="Helical" evidence="8">
    <location>
        <begin position="176"/>
        <end position="198"/>
    </location>
</feature>
<organism evidence="9 10">
    <name type="scientific">Parvularcula maris</name>
    <dbReference type="NCBI Taxonomy" id="2965077"/>
    <lineage>
        <taxon>Bacteria</taxon>
        <taxon>Pseudomonadati</taxon>
        <taxon>Pseudomonadota</taxon>
        <taxon>Alphaproteobacteria</taxon>
        <taxon>Parvularculales</taxon>
        <taxon>Parvularculaceae</taxon>
        <taxon>Parvularcula</taxon>
    </lineage>
</organism>
<keyword evidence="2" id="KW-0813">Transport</keyword>
<dbReference type="GO" id="GO:0005886">
    <property type="term" value="C:plasma membrane"/>
    <property type="evidence" value="ECO:0007669"/>
    <property type="project" value="UniProtKB-SubCell"/>
</dbReference>
<feature type="compositionally biased region" description="Polar residues" evidence="7">
    <location>
        <begin position="466"/>
        <end position="477"/>
    </location>
</feature>
<feature type="transmembrane region" description="Helical" evidence="8">
    <location>
        <begin position="59"/>
        <end position="85"/>
    </location>
</feature>
<dbReference type="InterPro" id="IPR002528">
    <property type="entry name" value="MATE_fam"/>
</dbReference>
<keyword evidence="4 8" id="KW-0812">Transmembrane</keyword>
<comment type="subcellular location">
    <subcellularLocation>
        <location evidence="1">Cell inner membrane</location>
        <topology evidence="1">Multi-pass membrane protein</topology>
    </subcellularLocation>
</comment>
<feature type="transmembrane region" description="Helical" evidence="8">
    <location>
        <begin position="248"/>
        <end position="269"/>
    </location>
</feature>
<evidence type="ECO:0000313" key="9">
    <source>
        <dbReference type="EMBL" id="MCQ8185613.1"/>
    </source>
</evidence>
<dbReference type="InterPro" id="IPR048279">
    <property type="entry name" value="MdtK-like"/>
</dbReference>
<dbReference type="Pfam" id="PF01554">
    <property type="entry name" value="MatE"/>
    <property type="match status" value="2"/>
</dbReference>
<evidence type="ECO:0000256" key="5">
    <source>
        <dbReference type="ARBA" id="ARBA00022989"/>
    </source>
</evidence>
<evidence type="ECO:0000256" key="2">
    <source>
        <dbReference type="ARBA" id="ARBA00022448"/>
    </source>
</evidence>
<evidence type="ECO:0000256" key="4">
    <source>
        <dbReference type="ARBA" id="ARBA00022692"/>
    </source>
</evidence>
<keyword evidence="10" id="KW-1185">Reference proteome</keyword>
<feature type="transmembrane region" description="Helical" evidence="8">
    <location>
        <begin position="146"/>
        <end position="164"/>
    </location>
</feature>
<dbReference type="PANTHER" id="PTHR43549:SF3">
    <property type="entry name" value="MULTIDRUG RESISTANCE PROTEIN YPNP-RELATED"/>
    <property type="match status" value="1"/>
</dbReference>
<feature type="transmembrane region" description="Helical" evidence="8">
    <location>
        <begin position="371"/>
        <end position="391"/>
    </location>
</feature>
<keyword evidence="3" id="KW-1003">Cell membrane</keyword>
<feature type="transmembrane region" description="Helical" evidence="8">
    <location>
        <begin position="403"/>
        <end position="421"/>
    </location>
</feature>
<evidence type="ECO:0000256" key="6">
    <source>
        <dbReference type="ARBA" id="ARBA00023136"/>
    </source>
</evidence>
<name>A0A9X2RKB8_9PROT</name>
<dbReference type="RefSeq" id="WP_256619503.1">
    <property type="nucleotide sequence ID" value="NZ_JANIBC010000006.1"/>
</dbReference>
<protein>
    <submittedName>
        <fullName evidence="9">MATE family efflux transporter</fullName>
    </submittedName>
</protein>
<feature type="transmembrane region" description="Helical" evidence="8">
    <location>
        <begin position="204"/>
        <end position="227"/>
    </location>
</feature>
<evidence type="ECO:0000256" key="1">
    <source>
        <dbReference type="ARBA" id="ARBA00004429"/>
    </source>
</evidence>
<dbReference type="EMBL" id="JANIBC010000006">
    <property type="protein sequence ID" value="MCQ8185613.1"/>
    <property type="molecule type" value="Genomic_DNA"/>
</dbReference>
<feature type="transmembrane region" description="Helical" evidence="8">
    <location>
        <begin position="20"/>
        <end position="39"/>
    </location>
</feature>
<dbReference type="Proteomes" id="UP001142610">
    <property type="component" value="Unassembled WGS sequence"/>
</dbReference>
<keyword evidence="5 8" id="KW-1133">Transmembrane helix</keyword>
<feature type="region of interest" description="Disordered" evidence="7">
    <location>
        <begin position="458"/>
        <end position="477"/>
    </location>
</feature>
<dbReference type="PIRSF" id="PIRSF006603">
    <property type="entry name" value="DinF"/>
    <property type="match status" value="1"/>
</dbReference>
<feature type="transmembrane region" description="Helical" evidence="8">
    <location>
        <begin position="328"/>
        <end position="351"/>
    </location>
</feature>
<dbReference type="NCBIfam" id="TIGR00797">
    <property type="entry name" value="matE"/>
    <property type="match status" value="1"/>
</dbReference>
<feature type="transmembrane region" description="Helical" evidence="8">
    <location>
        <begin position="427"/>
        <end position="451"/>
    </location>
</feature>